<accession>A0A3D5J1K7</accession>
<dbReference type="OMA" id="GYEWERT"/>
<name>A0A3D5J1K7_9FLAO</name>
<sequence>MFKNTCLAIIVSSFLLSCYAYKAPAIKIGMSLEEFKDIAKYEQLVAMDKEYTVYKVVYGYEWERTGYYYFKNGRLERMDSQEYRPQVIKINKGK</sequence>
<evidence type="ECO:0000313" key="2">
    <source>
        <dbReference type="EMBL" id="HCV81995.1"/>
    </source>
</evidence>
<feature type="chain" id="PRO_5017701659" description="Secreted protein" evidence="1">
    <location>
        <begin position="23"/>
        <end position="94"/>
    </location>
</feature>
<dbReference type="AlphaFoldDB" id="A0A3D5J1K7"/>
<dbReference type="Proteomes" id="UP000264330">
    <property type="component" value="Unassembled WGS sequence"/>
</dbReference>
<dbReference type="EMBL" id="DPMF01000303">
    <property type="protein sequence ID" value="HCV81995.1"/>
    <property type="molecule type" value="Genomic_DNA"/>
</dbReference>
<feature type="signal peptide" evidence="1">
    <location>
        <begin position="1"/>
        <end position="22"/>
    </location>
</feature>
<gene>
    <name evidence="2" type="ORF">DGQ38_13190</name>
</gene>
<evidence type="ECO:0000256" key="1">
    <source>
        <dbReference type="SAM" id="SignalP"/>
    </source>
</evidence>
<comment type="caution">
    <text evidence="2">The sequence shown here is derived from an EMBL/GenBank/DDBJ whole genome shotgun (WGS) entry which is preliminary data.</text>
</comment>
<organism evidence="2 3">
    <name type="scientific">Zunongwangia profunda</name>
    <dbReference type="NCBI Taxonomy" id="398743"/>
    <lineage>
        <taxon>Bacteria</taxon>
        <taxon>Pseudomonadati</taxon>
        <taxon>Bacteroidota</taxon>
        <taxon>Flavobacteriia</taxon>
        <taxon>Flavobacteriales</taxon>
        <taxon>Flavobacteriaceae</taxon>
        <taxon>Zunongwangia</taxon>
    </lineage>
</organism>
<reference evidence="2 3" key="1">
    <citation type="journal article" date="2018" name="Nat. Biotechnol.">
        <title>A standardized bacterial taxonomy based on genome phylogeny substantially revises the tree of life.</title>
        <authorList>
            <person name="Parks D.H."/>
            <person name="Chuvochina M."/>
            <person name="Waite D.W."/>
            <person name="Rinke C."/>
            <person name="Skarshewski A."/>
            <person name="Chaumeil P.A."/>
            <person name="Hugenholtz P."/>
        </authorList>
    </citation>
    <scope>NUCLEOTIDE SEQUENCE [LARGE SCALE GENOMIC DNA]</scope>
    <source>
        <strain evidence="2">UBA9359</strain>
    </source>
</reference>
<dbReference type="PROSITE" id="PS51257">
    <property type="entry name" value="PROKAR_LIPOPROTEIN"/>
    <property type="match status" value="1"/>
</dbReference>
<proteinExistence type="predicted"/>
<keyword evidence="1" id="KW-0732">Signal</keyword>
<evidence type="ECO:0008006" key="4">
    <source>
        <dbReference type="Google" id="ProtNLM"/>
    </source>
</evidence>
<dbReference type="RefSeq" id="WP_013073098.1">
    <property type="nucleotide sequence ID" value="NZ_CAJXAW010000045.1"/>
</dbReference>
<protein>
    <recommendedName>
        <fullName evidence="4">Secreted protein</fullName>
    </recommendedName>
</protein>
<evidence type="ECO:0000313" key="3">
    <source>
        <dbReference type="Proteomes" id="UP000264330"/>
    </source>
</evidence>